<keyword evidence="3" id="KW-1185">Reference proteome</keyword>
<evidence type="ECO:0000313" key="2">
    <source>
        <dbReference type="EMBL" id="TNN29488.1"/>
    </source>
</evidence>
<name>A0A4Z2EL77_9TELE</name>
<accession>A0A4Z2EL77</accession>
<sequence length="208" mass="21477">MFRNIRHEDMMHGDLRRTSGGPLGDLWGTSGGPQEDLRGTGPLGDLRRTSGGPQEDLWGTSGGPPPHEAHSGLRKAGTSSFGPGAGPGAGPGPRRGCGVAGVGRVSSMTAGSAQRCGSEAVAMRGRSSGGGSSGGGSSGGGHQCVPSVTRQREAYSRTVGSGHVAITCNRYRDTTRIATALRRYRPHEAKGHVPMLMTSLNPRQTEHL</sequence>
<dbReference type="AlphaFoldDB" id="A0A4Z2EL77"/>
<dbReference type="EMBL" id="SRLO01005590">
    <property type="protein sequence ID" value="TNN29488.1"/>
    <property type="molecule type" value="Genomic_DNA"/>
</dbReference>
<reference evidence="2 3" key="1">
    <citation type="submission" date="2019-03" db="EMBL/GenBank/DDBJ databases">
        <title>First draft genome of Liparis tanakae, snailfish: a comprehensive survey of snailfish specific genes.</title>
        <authorList>
            <person name="Kim W."/>
            <person name="Song I."/>
            <person name="Jeong J.-H."/>
            <person name="Kim D."/>
            <person name="Kim S."/>
            <person name="Ryu S."/>
            <person name="Song J.Y."/>
            <person name="Lee S.K."/>
        </authorList>
    </citation>
    <scope>NUCLEOTIDE SEQUENCE [LARGE SCALE GENOMIC DNA]</scope>
    <source>
        <tissue evidence="2">Muscle</tissue>
    </source>
</reference>
<proteinExistence type="predicted"/>
<organism evidence="2 3">
    <name type="scientific">Liparis tanakae</name>
    <name type="common">Tanaka's snailfish</name>
    <dbReference type="NCBI Taxonomy" id="230148"/>
    <lineage>
        <taxon>Eukaryota</taxon>
        <taxon>Metazoa</taxon>
        <taxon>Chordata</taxon>
        <taxon>Craniata</taxon>
        <taxon>Vertebrata</taxon>
        <taxon>Euteleostomi</taxon>
        <taxon>Actinopterygii</taxon>
        <taxon>Neopterygii</taxon>
        <taxon>Teleostei</taxon>
        <taxon>Neoteleostei</taxon>
        <taxon>Acanthomorphata</taxon>
        <taxon>Eupercaria</taxon>
        <taxon>Perciformes</taxon>
        <taxon>Cottioidei</taxon>
        <taxon>Cottales</taxon>
        <taxon>Liparidae</taxon>
        <taxon>Liparis</taxon>
    </lineage>
</organism>
<gene>
    <name evidence="2" type="ORF">EYF80_060363</name>
</gene>
<evidence type="ECO:0000256" key="1">
    <source>
        <dbReference type="SAM" id="MobiDB-lite"/>
    </source>
</evidence>
<feature type="region of interest" description="Disordered" evidence="1">
    <location>
        <begin position="1"/>
        <end position="145"/>
    </location>
</feature>
<protein>
    <submittedName>
        <fullName evidence="2">Uncharacterized protein</fullName>
    </submittedName>
</protein>
<evidence type="ECO:0000313" key="3">
    <source>
        <dbReference type="Proteomes" id="UP000314294"/>
    </source>
</evidence>
<feature type="compositionally biased region" description="Basic and acidic residues" evidence="1">
    <location>
        <begin position="1"/>
        <end position="17"/>
    </location>
</feature>
<feature type="compositionally biased region" description="Gly residues" evidence="1">
    <location>
        <begin position="127"/>
        <end position="142"/>
    </location>
</feature>
<comment type="caution">
    <text evidence="2">The sequence shown here is derived from an EMBL/GenBank/DDBJ whole genome shotgun (WGS) entry which is preliminary data.</text>
</comment>
<feature type="compositionally biased region" description="Gly residues" evidence="1">
    <location>
        <begin position="83"/>
        <end position="101"/>
    </location>
</feature>
<dbReference type="Proteomes" id="UP000314294">
    <property type="component" value="Unassembled WGS sequence"/>
</dbReference>